<evidence type="ECO:0000256" key="3">
    <source>
        <dbReference type="ARBA" id="ARBA00011048"/>
    </source>
</evidence>
<dbReference type="InterPro" id="IPR001155">
    <property type="entry name" value="OxRdtase_FMN_N"/>
</dbReference>
<dbReference type="GO" id="GO:0046872">
    <property type="term" value="F:metal ion binding"/>
    <property type="evidence" value="ECO:0007669"/>
    <property type="project" value="UniProtKB-KW"/>
</dbReference>
<dbReference type="HOGENOM" id="CLU_012153_1_2_9"/>
<name>E3ZSU6_LISSE</name>
<dbReference type="GO" id="GO:0010181">
    <property type="term" value="F:FMN binding"/>
    <property type="evidence" value="ECO:0007669"/>
    <property type="project" value="InterPro"/>
</dbReference>
<dbReference type="SUPFAM" id="SSF51395">
    <property type="entry name" value="FMN-linked oxidoreductases"/>
    <property type="match status" value="1"/>
</dbReference>
<organism evidence="12">
    <name type="scientific">Listeria seeligeri FSL N1-067</name>
    <dbReference type="NCBI Taxonomy" id="702453"/>
    <lineage>
        <taxon>Bacteria</taxon>
        <taxon>Bacillati</taxon>
        <taxon>Bacillota</taxon>
        <taxon>Bacilli</taxon>
        <taxon>Bacillales</taxon>
        <taxon>Listeriaceae</taxon>
        <taxon>Listeria</taxon>
    </lineage>
</organism>
<dbReference type="InterPro" id="IPR036188">
    <property type="entry name" value="FAD/NAD-bd_sf"/>
</dbReference>
<feature type="domain" description="FAD/NAD(P)-binding" evidence="11">
    <location>
        <begin position="383"/>
        <end position="610"/>
    </location>
</feature>
<keyword evidence="6" id="KW-0479">Metal-binding</keyword>
<dbReference type="PRINTS" id="PR00469">
    <property type="entry name" value="PNDRDTASEII"/>
</dbReference>
<dbReference type="GO" id="GO:0051536">
    <property type="term" value="F:iron-sulfur cluster binding"/>
    <property type="evidence" value="ECO:0007669"/>
    <property type="project" value="UniProtKB-KW"/>
</dbReference>
<comment type="cofactor">
    <cofactor evidence="1">
        <name>FMN</name>
        <dbReference type="ChEBI" id="CHEBI:58210"/>
    </cofactor>
</comment>
<comment type="similarity">
    <text evidence="3">In the N-terminal section; belongs to the NADH:flavin oxidoreductase/NADH oxidase family.</text>
</comment>
<protein>
    <submittedName>
        <fullName evidence="12">NADH oxidase</fullName>
    </submittedName>
</protein>
<dbReference type="Pfam" id="PF00724">
    <property type="entry name" value="Oxidored_FMN"/>
    <property type="match status" value="1"/>
</dbReference>
<proteinExistence type="inferred from homology"/>
<keyword evidence="8" id="KW-0408">Iron</keyword>
<dbReference type="Gene3D" id="3.50.50.60">
    <property type="entry name" value="FAD/NAD(P)-binding domain"/>
    <property type="match status" value="1"/>
</dbReference>
<feature type="domain" description="NADH:flavin oxidoreductase/NADH oxidase N-terminal" evidence="10">
    <location>
        <begin position="9"/>
        <end position="336"/>
    </location>
</feature>
<evidence type="ECO:0000256" key="6">
    <source>
        <dbReference type="ARBA" id="ARBA00022723"/>
    </source>
</evidence>
<evidence type="ECO:0000256" key="2">
    <source>
        <dbReference type="ARBA" id="ARBA00001966"/>
    </source>
</evidence>
<comment type="cofactor">
    <cofactor evidence="2">
        <name>[4Fe-4S] cluster</name>
        <dbReference type="ChEBI" id="CHEBI:49883"/>
    </cofactor>
</comment>
<gene>
    <name evidence="12" type="ORF">NT03LS_2585</name>
</gene>
<comment type="caution">
    <text evidence="12">The sequence shown here is derived from an EMBL/GenBank/DDBJ whole genome shotgun (WGS) entry which is preliminary data.</text>
</comment>
<dbReference type="EMBL" id="ADXJ01000855">
    <property type="protein sequence ID" value="EFR99298.1"/>
    <property type="molecule type" value="Genomic_DNA"/>
</dbReference>
<evidence type="ECO:0000256" key="7">
    <source>
        <dbReference type="ARBA" id="ARBA00023002"/>
    </source>
</evidence>
<dbReference type="PATRIC" id="fig|702453.3.peg.2173"/>
<sequence length="644" mass="69396">MFFLKFNSMFSPIDIGPMRVPNRFVVSPMCNNYANTDGTLTDTSLAYYKERALGGFGLITFEATVVDVRAKGGANKACLYSDHQIASFKRVIDACHDSGAKISVQLQHAGPEGNSKVSGHPLKAASAIASAQGRNTPEAISREEIYELIELYGEAALRAKKAGADAVEIHCAHGYLVSSFLSGRTNKRVDEFGGCFENRMRLPRLIIESIRKRVGHSIAILCRINSTDGVDGGLSVQDSATVAAYLEDCGLDGLHVSRSVHIRDEYMWAPTVLHAGFSSDLVTQIKQAVSIPVITVGRFTEPHYAELMVREGRADLVAFGRQSLADPQTPNKAAADKLDELLPCIACLQGCVANMYAGKPITCLVNPLLGRESEAYLPKTPSKKVIVIGGGVGGLYAGWMAGSRGHDVTVYEASDIIGGQMRLAAYPPGKGDLTNMVRSYIKKCEQFDVEIKTNAPVTKELIQEISPDAVIIATGATPLVLPIPGIEDSGLIHAVDLLDGKESCGKKVLVVGGGMVGSETAAFLGEAGHDVTVVELRDEVGADVISEHRKFLMRDFDEYKINSITNAKVTSFFPDGVTYSLADEEEYRIDGFDSVVLAMGSRAYNPLEEAIKEIVPETYVIGDAVRARRALDATKEALDAVLQL</sequence>
<evidence type="ECO:0000259" key="11">
    <source>
        <dbReference type="Pfam" id="PF07992"/>
    </source>
</evidence>
<evidence type="ECO:0000256" key="5">
    <source>
        <dbReference type="ARBA" id="ARBA00022643"/>
    </source>
</evidence>
<evidence type="ECO:0000313" key="12">
    <source>
        <dbReference type="EMBL" id="EFR99298.1"/>
    </source>
</evidence>
<dbReference type="SUPFAM" id="SSF51905">
    <property type="entry name" value="FAD/NAD(P)-binding domain"/>
    <property type="match status" value="1"/>
</dbReference>
<dbReference type="CDD" id="cd02803">
    <property type="entry name" value="OYE_like_FMN_family"/>
    <property type="match status" value="1"/>
</dbReference>
<dbReference type="Gene3D" id="3.40.50.720">
    <property type="entry name" value="NAD(P)-binding Rossmann-like Domain"/>
    <property type="match status" value="1"/>
</dbReference>
<keyword evidence="5" id="KW-0288">FMN</keyword>
<dbReference type="Proteomes" id="UP000004302">
    <property type="component" value="Chromosome"/>
</dbReference>
<accession>E3ZSU6</accession>
<dbReference type="Pfam" id="PF07992">
    <property type="entry name" value="Pyr_redox_2"/>
    <property type="match status" value="1"/>
</dbReference>
<dbReference type="Gene3D" id="3.20.20.70">
    <property type="entry name" value="Aldolase class I"/>
    <property type="match status" value="1"/>
</dbReference>
<dbReference type="PANTHER" id="PTHR42917">
    <property type="entry name" value="2,4-DIENOYL-COA REDUCTASE"/>
    <property type="match status" value="1"/>
</dbReference>
<evidence type="ECO:0000256" key="1">
    <source>
        <dbReference type="ARBA" id="ARBA00001917"/>
    </source>
</evidence>
<reference evidence="12" key="1">
    <citation type="journal article" date="2010" name="Microbiol. Resour. Announc.">
        <title>Comparative genomics of the bacterial genus Listeria: Genome evolution is characterized by limited gene acquisition and limited gene loss.</title>
        <authorList>
            <person name="den Bakker H.C."/>
            <person name="Cummings C.A."/>
            <person name="Ferreira V."/>
            <person name="Vatta P."/>
            <person name="Orsi R.H."/>
            <person name="Degoricija L."/>
            <person name="Barker M."/>
            <person name="Petrauskene O."/>
            <person name="Furtado M.R."/>
            <person name="Wiedmann M."/>
        </authorList>
    </citation>
    <scope>NUCLEOTIDE SEQUENCE [LARGE SCALE GENOMIC DNA]</scope>
    <source>
        <strain evidence="12">FSL N1-067</strain>
    </source>
</reference>
<dbReference type="GO" id="GO:0016491">
    <property type="term" value="F:oxidoreductase activity"/>
    <property type="evidence" value="ECO:0007669"/>
    <property type="project" value="UniProtKB-KW"/>
</dbReference>
<keyword evidence="7" id="KW-0560">Oxidoreductase</keyword>
<dbReference type="PRINTS" id="PR00368">
    <property type="entry name" value="FADPNR"/>
</dbReference>
<dbReference type="InterPro" id="IPR013785">
    <property type="entry name" value="Aldolase_TIM"/>
</dbReference>
<dbReference type="InterPro" id="IPR023753">
    <property type="entry name" value="FAD/NAD-binding_dom"/>
</dbReference>
<dbReference type="InterPro" id="IPR051793">
    <property type="entry name" value="NADH:flavin_oxidoreductase"/>
</dbReference>
<keyword evidence="9" id="KW-0411">Iron-sulfur</keyword>
<keyword evidence="4" id="KW-0285">Flavoprotein</keyword>
<evidence type="ECO:0000256" key="8">
    <source>
        <dbReference type="ARBA" id="ARBA00023004"/>
    </source>
</evidence>
<dbReference type="PANTHER" id="PTHR42917:SF2">
    <property type="entry name" value="2,4-DIENOYL-COA REDUCTASE [(2E)-ENOYL-COA-PRODUCING]"/>
    <property type="match status" value="1"/>
</dbReference>
<evidence type="ECO:0000256" key="9">
    <source>
        <dbReference type="ARBA" id="ARBA00023014"/>
    </source>
</evidence>
<evidence type="ECO:0000259" key="10">
    <source>
        <dbReference type="Pfam" id="PF00724"/>
    </source>
</evidence>
<dbReference type="AlphaFoldDB" id="E3ZSU6"/>
<evidence type="ECO:0000256" key="4">
    <source>
        <dbReference type="ARBA" id="ARBA00022630"/>
    </source>
</evidence>